<name>A0ABS8FSU0_9FIRM</name>
<gene>
    <name evidence="1" type="ORF">LKD70_01365</name>
</gene>
<keyword evidence="2" id="KW-1185">Reference proteome</keyword>
<organism evidence="1 2">
    <name type="scientific">Ruminococcus turbiniformis</name>
    <dbReference type="NCBI Taxonomy" id="2881258"/>
    <lineage>
        <taxon>Bacteria</taxon>
        <taxon>Bacillati</taxon>
        <taxon>Bacillota</taxon>
        <taxon>Clostridia</taxon>
        <taxon>Eubacteriales</taxon>
        <taxon>Oscillospiraceae</taxon>
        <taxon>Ruminococcus</taxon>
    </lineage>
</organism>
<evidence type="ECO:0000313" key="1">
    <source>
        <dbReference type="EMBL" id="MCC2253101.1"/>
    </source>
</evidence>
<dbReference type="CDD" id="cd09911">
    <property type="entry name" value="Lin0431_like"/>
    <property type="match status" value="1"/>
</dbReference>
<accession>A0ABS8FSU0</accession>
<sequence length="123" mass="13361">MKRNDLILGAAVIAAAAVLLIFQLVRSGDSAAQIRVTVDGELYGTYDLSEDQTVSINDTNRLVIENGSARMEWADCPDQICVSHRAVTRDGESIICLPNEVVVSVEDSRADTPEEEQIDGIVQ</sequence>
<comment type="caution">
    <text evidence="1">The sequence shown here is derived from an EMBL/GenBank/DDBJ whole genome shotgun (WGS) entry which is preliminary data.</text>
</comment>
<dbReference type="RefSeq" id="WP_227706266.1">
    <property type="nucleotide sequence ID" value="NZ_JAJEQX010000002.1"/>
</dbReference>
<proteinExistence type="predicted"/>
<dbReference type="Gene3D" id="2.60.320.10">
    <property type="entry name" value="N-utilization substance G protein NusG, insert domain"/>
    <property type="match status" value="1"/>
</dbReference>
<protein>
    <submittedName>
        <fullName evidence="1">NusG domain II-containing protein</fullName>
    </submittedName>
</protein>
<evidence type="ECO:0000313" key="2">
    <source>
        <dbReference type="Proteomes" id="UP001198151"/>
    </source>
</evidence>
<reference evidence="1 2" key="1">
    <citation type="submission" date="2021-10" db="EMBL/GenBank/DDBJ databases">
        <title>Anaerobic single-cell dispensing facilitates the cultivation of human gut bacteria.</title>
        <authorList>
            <person name="Afrizal A."/>
        </authorList>
    </citation>
    <scope>NUCLEOTIDE SEQUENCE [LARGE SCALE GENOMIC DNA]</scope>
    <source>
        <strain evidence="1 2">CLA-AA-H200</strain>
    </source>
</reference>
<dbReference type="InterPro" id="IPR038690">
    <property type="entry name" value="NusG_2_sf"/>
</dbReference>
<dbReference type="EMBL" id="JAJEQX010000002">
    <property type="protein sequence ID" value="MCC2253101.1"/>
    <property type="molecule type" value="Genomic_DNA"/>
</dbReference>
<dbReference type="Proteomes" id="UP001198151">
    <property type="component" value="Unassembled WGS sequence"/>
</dbReference>
<dbReference type="Pfam" id="PF07009">
    <property type="entry name" value="NusG_II"/>
    <property type="match status" value="1"/>
</dbReference>